<dbReference type="EMBL" id="FOSQ01000029">
    <property type="protein sequence ID" value="SFL15749.1"/>
    <property type="molecule type" value="Genomic_DNA"/>
</dbReference>
<evidence type="ECO:0000313" key="3">
    <source>
        <dbReference type="Proteomes" id="UP000199473"/>
    </source>
</evidence>
<evidence type="ECO:0000313" key="2">
    <source>
        <dbReference type="EMBL" id="SFL15749.1"/>
    </source>
</evidence>
<keyword evidence="1" id="KW-1133">Transmembrane helix</keyword>
<keyword evidence="1" id="KW-0812">Transmembrane</keyword>
<dbReference type="OrthoDB" id="9134506at2"/>
<keyword evidence="1" id="KW-0472">Membrane</keyword>
<dbReference type="STRING" id="1123062.SAMN02745775_1296"/>
<feature type="transmembrane region" description="Helical" evidence="1">
    <location>
        <begin position="33"/>
        <end position="53"/>
    </location>
</feature>
<dbReference type="RefSeq" id="WP_092963539.1">
    <property type="nucleotide sequence ID" value="NZ_FOSQ01000029.1"/>
</dbReference>
<name>A0A1I4FE01_9PROT</name>
<keyword evidence="3" id="KW-1185">Reference proteome</keyword>
<evidence type="ECO:0000256" key="1">
    <source>
        <dbReference type="SAM" id="Phobius"/>
    </source>
</evidence>
<dbReference type="Proteomes" id="UP000199473">
    <property type="component" value="Unassembled WGS sequence"/>
</dbReference>
<gene>
    <name evidence="2" type="ORF">SAMN02745775_1296</name>
</gene>
<sequence>MSEDDVAARLAVHEAVCAERWKQANDRLGRIEMVLAAIVLLLLVGEGSVVAVLRRMLGG</sequence>
<reference evidence="2 3" key="1">
    <citation type="submission" date="2016-10" db="EMBL/GenBank/DDBJ databases">
        <authorList>
            <person name="de Groot N.N."/>
        </authorList>
    </citation>
    <scope>NUCLEOTIDE SEQUENCE [LARGE SCALE GENOMIC DNA]</scope>
    <source>
        <strain evidence="2 3">DSM 19981</strain>
    </source>
</reference>
<proteinExistence type="predicted"/>
<accession>A0A1I4FE01</accession>
<dbReference type="AlphaFoldDB" id="A0A1I4FE01"/>
<protein>
    <submittedName>
        <fullName evidence="2">Uncharacterized protein</fullName>
    </submittedName>
</protein>
<organism evidence="2 3">
    <name type="scientific">Falsiroseomonas stagni DSM 19981</name>
    <dbReference type="NCBI Taxonomy" id="1123062"/>
    <lineage>
        <taxon>Bacteria</taxon>
        <taxon>Pseudomonadati</taxon>
        <taxon>Pseudomonadota</taxon>
        <taxon>Alphaproteobacteria</taxon>
        <taxon>Acetobacterales</taxon>
        <taxon>Roseomonadaceae</taxon>
        <taxon>Falsiroseomonas</taxon>
    </lineage>
</organism>